<evidence type="ECO:0000256" key="11">
    <source>
        <dbReference type="ARBA" id="ARBA00024209"/>
    </source>
</evidence>
<dbReference type="EMBL" id="JACGWL010000008">
    <property type="protein sequence ID" value="KAK4397113.1"/>
    <property type="molecule type" value="Genomic_DNA"/>
</dbReference>
<dbReference type="PANTHER" id="PTHR45768:SF61">
    <property type="entry name" value="RING-H2 FINGER PROTEIN ATL18"/>
    <property type="match status" value="1"/>
</dbReference>
<evidence type="ECO:0000259" key="13">
    <source>
        <dbReference type="PROSITE" id="PS50089"/>
    </source>
</evidence>
<accession>A0AAE2BTK8</accession>
<keyword evidence="10" id="KW-0472">Membrane</keyword>
<evidence type="ECO:0000313" key="14">
    <source>
        <dbReference type="EMBL" id="KAK4397113.1"/>
    </source>
</evidence>
<dbReference type="GO" id="GO:0016740">
    <property type="term" value="F:transferase activity"/>
    <property type="evidence" value="ECO:0007669"/>
    <property type="project" value="UniProtKB-KW"/>
</dbReference>
<keyword evidence="9" id="KW-1133">Transmembrane helix</keyword>
<evidence type="ECO:0000313" key="15">
    <source>
        <dbReference type="Proteomes" id="UP001289374"/>
    </source>
</evidence>
<evidence type="ECO:0000256" key="2">
    <source>
        <dbReference type="ARBA" id="ARBA00004906"/>
    </source>
</evidence>
<dbReference type="PROSITE" id="PS50089">
    <property type="entry name" value="ZF_RING_2"/>
    <property type="match status" value="1"/>
</dbReference>
<proteinExistence type="inferred from homology"/>
<dbReference type="SUPFAM" id="SSF57850">
    <property type="entry name" value="RING/U-box"/>
    <property type="match status" value="1"/>
</dbReference>
<comment type="caution">
    <text evidence="14">The sequence shown here is derived from an EMBL/GenBank/DDBJ whole genome shotgun (WGS) entry which is preliminary data.</text>
</comment>
<evidence type="ECO:0000256" key="10">
    <source>
        <dbReference type="ARBA" id="ARBA00023136"/>
    </source>
</evidence>
<keyword evidence="6 12" id="KW-0863">Zinc-finger</keyword>
<protein>
    <submittedName>
        <fullName evidence="14">RING-H2 finger protein ATL60</fullName>
    </submittedName>
</protein>
<evidence type="ECO:0000256" key="12">
    <source>
        <dbReference type="PROSITE-ProRule" id="PRU00175"/>
    </source>
</evidence>
<keyword evidence="7" id="KW-0833">Ubl conjugation pathway</keyword>
<name>A0AAE2BTK8_9LAMI</name>
<keyword evidence="4" id="KW-0812">Transmembrane</keyword>
<evidence type="ECO:0000256" key="8">
    <source>
        <dbReference type="ARBA" id="ARBA00022833"/>
    </source>
</evidence>
<reference evidence="14" key="2">
    <citation type="journal article" date="2024" name="Plant">
        <title>Genomic evolution and insights into agronomic trait innovations of Sesamum species.</title>
        <authorList>
            <person name="Miao H."/>
            <person name="Wang L."/>
            <person name="Qu L."/>
            <person name="Liu H."/>
            <person name="Sun Y."/>
            <person name="Le M."/>
            <person name="Wang Q."/>
            <person name="Wei S."/>
            <person name="Zheng Y."/>
            <person name="Lin W."/>
            <person name="Duan Y."/>
            <person name="Cao H."/>
            <person name="Xiong S."/>
            <person name="Wang X."/>
            <person name="Wei L."/>
            <person name="Li C."/>
            <person name="Ma Q."/>
            <person name="Ju M."/>
            <person name="Zhao R."/>
            <person name="Li G."/>
            <person name="Mu C."/>
            <person name="Tian Q."/>
            <person name="Mei H."/>
            <person name="Zhang T."/>
            <person name="Gao T."/>
            <person name="Zhang H."/>
        </authorList>
    </citation>
    <scope>NUCLEOTIDE SEQUENCE</scope>
    <source>
        <strain evidence="14">K16</strain>
    </source>
</reference>
<sequence length="135" mass="15325">MDFYPQFLPKFTASLHGCDRLPAAEVLDRNSPAPPPYCAICLSDVCGGDRYRKLPECGHCFHAQCIDAWFKSHSTCPLCRTQVPQMISLNGDHHYRWGDLISDVVLLFRSFVERMCNPLNDELASSFCDNVRRVA</sequence>
<dbReference type="GO" id="GO:0008270">
    <property type="term" value="F:zinc ion binding"/>
    <property type="evidence" value="ECO:0007669"/>
    <property type="project" value="UniProtKB-KW"/>
</dbReference>
<dbReference type="InterPro" id="IPR013083">
    <property type="entry name" value="Znf_RING/FYVE/PHD"/>
</dbReference>
<evidence type="ECO:0000256" key="1">
    <source>
        <dbReference type="ARBA" id="ARBA00004167"/>
    </source>
</evidence>
<reference evidence="14" key="1">
    <citation type="submission" date="2020-06" db="EMBL/GenBank/DDBJ databases">
        <authorList>
            <person name="Li T."/>
            <person name="Hu X."/>
            <person name="Zhang T."/>
            <person name="Song X."/>
            <person name="Zhang H."/>
            <person name="Dai N."/>
            <person name="Sheng W."/>
            <person name="Hou X."/>
            <person name="Wei L."/>
        </authorList>
    </citation>
    <scope>NUCLEOTIDE SEQUENCE</scope>
    <source>
        <strain evidence="14">K16</strain>
        <tissue evidence="14">Leaf</tissue>
    </source>
</reference>
<dbReference type="Proteomes" id="UP001289374">
    <property type="component" value="Unassembled WGS sequence"/>
</dbReference>
<evidence type="ECO:0000256" key="6">
    <source>
        <dbReference type="ARBA" id="ARBA00022771"/>
    </source>
</evidence>
<evidence type="ECO:0000256" key="3">
    <source>
        <dbReference type="ARBA" id="ARBA00022679"/>
    </source>
</evidence>
<comment type="subcellular location">
    <subcellularLocation>
        <location evidence="1">Membrane</location>
        <topology evidence="1">Single-pass membrane protein</topology>
    </subcellularLocation>
</comment>
<dbReference type="Gene3D" id="3.30.40.10">
    <property type="entry name" value="Zinc/RING finger domain, C3HC4 (zinc finger)"/>
    <property type="match status" value="1"/>
</dbReference>
<comment type="pathway">
    <text evidence="2">Protein modification; protein ubiquitination.</text>
</comment>
<comment type="similarity">
    <text evidence="11">Belongs to the RING-type zinc finger family. ATL subfamily.</text>
</comment>
<feature type="domain" description="RING-type" evidence="13">
    <location>
        <begin position="38"/>
        <end position="80"/>
    </location>
</feature>
<evidence type="ECO:0000256" key="9">
    <source>
        <dbReference type="ARBA" id="ARBA00022989"/>
    </source>
</evidence>
<dbReference type="AlphaFoldDB" id="A0AAE2BTK8"/>
<keyword evidence="3" id="KW-0808">Transferase</keyword>
<dbReference type="PANTHER" id="PTHR45768">
    <property type="entry name" value="E3 UBIQUITIN-PROTEIN LIGASE RNF13-LIKE"/>
    <property type="match status" value="1"/>
</dbReference>
<organism evidence="14 15">
    <name type="scientific">Sesamum angolense</name>
    <dbReference type="NCBI Taxonomy" id="2727404"/>
    <lineage>
        <taxon>Eukaryota</taxon>
        <taxon>Viridiplantae</taxon>
        <taxon>Streptophyta</taxon>
        <taxon>Embryophyta</taxon>
        <taxon>Tracheophyta</taxon>
        <taxon>Spermatophyta</taxon>
        <taxon>Magnoliopsida</taxon>
        <taxon>eudicotyledons</taxon>
        <taxon>Gunneridae</taxon>
        <taxon>Pentapetalae</taxon>
        <taxon>asterids</taxon>
        <taxon>lamiids</taxon>
        <taxon>Lamiales</taxon>
        <taxon>Pedaliaceae</taxon>
        <taxon>Sesamum</taxon>
    </lineage>
</organism>
<gene>
    <name evidence="14" type="ORF">Sango_1547900</name>
</gene>
<keyword evidence="8" id="KW-0862">Zinc</keyword>
<dbReference type="SMART" id="SM00184">
    <property type="entry name" value="RING"/>
    <property type="match status" value="1"/>
</dbReference>
<keyword evidence="5" id="KW-0479">Metal-binding</keyword>
<dbReference type="InterPro" id="IPR001841">
    <property type="entry name" value="Znf_RING"/>
</dbReference>
<keyword evidence="15" id="KW-1185">Reference proteome</keyword>
<evidence type="ECO:0000256" key="5">
    <source>
        <dbReference type="ARBA" id="ARBA00022723"/>
    </source>
</evidence>
<dbReference type="Pfam" id="PF13639">
    <property type="entry name" value="zf-RING_2"/>
    <property type="match status" value="1"/>
</dbReference>
<evidence type="ECO:0000256" key="7">
    <source>
        <dbReference type="ARBA" id="ARBA00022786"/>
    </source>
</evidence>
<evidence type="ECO:0000256" key="4">
    <source>
        <dbReference type="ARBA" id="ARBA00022692"/>
    </source>
</evidence>
<dbReference type="GO" id="GO:0016020">
    <property type="term" value="C:membrane"/>
    <property type="evidence" value="ECO:0007669"/>
    <property type="project" value="UniProtKB-SubCell"/>
</dbReference>